<dbReference type="EMBL" id="JBFXLT010000009">
    <property type="protein sequence ID" value="KAL2819695.1"/>
    <property type="molecule type" value="Genomic_DNA"/>
</dbReference>
<sequence>MAFSVLSTTGTLLVAFYIYKLLSFLRFYSHARTTGFPIFVSPVFSKSIPWMILGPALQPVYKKYLPHWIFERLEVCAHGWEFRNRRAYHDRLGDVFALVTPDECSIWVADPTIGHSVLQRRIDFPQAPVVAQILGFFGLNVFCVNGDEWKRHRRMFAANLDERISRTVWTESKQQAQDMLEYMVNNPGNQTLDGLKSVAINVIGQAGFSQKENWAPGLRARRGEATTGKAAYFETLSLVTQMLLEAALLPKKFMKLPVMPRALQLLGYHMERTPEYVQEVLNEERKATEKASGRRNNFLSLLLQLSDEDRRSGQSQFSLSDDEISGSLFIFTAAGYETTANTMGYAVTFLTAYPQWQSWLREELQNLPGDPSTWKYEEVFPKCRRTLALMLETLRLLPPTLHSTRAVLEPQELTDATGKSHLLTPPMDVYVCQLSLHLEPSIWGADANEFRPSRWIDESGQLITPEKGTYIPWSGGPRICPGLKMSQVEFVATMATLFRNGKCEPLPADGVDSPQLLRKRLLGLVWDSVSKLTLQMRNADAVQLRWTAV</sequence>
<keyword evidence="3 6" id="KW-0479">Metal-binding</keyword>
<protein>
    <submittedName>
        <fullName evidence="7">Cytochrome P450 monooxygenase</fullName>
    </submittedName>
</protein>
<dbReference type="InterPro" id="IPR001128">
    <property type="entry name" value="Cyt_P450"/>
</dbReference>
<dbReference type="CDD" id="cd11070">
    <property type="entry name" value="CYP56-like"/>
    <property type="match status" value="1"/>
</dbReference>
<dbReference type="PANTHER" id="PTHR24305">
    <property type="entry name" value="CYTOCHROME P450"/>
    <property type="match status" value="1"/>
</dbReference>
<dbReference type="SUPFAM" id="SSF48264">
    <property type="entry name" value="Cytochrome P450"/>
    <property type="match status" value="1"/>
</dbReference>
<dbReference type="InterPro" id="IPR002401">
    <property type="entry name" value="Cyt_P450_E_grp-I"/>
</dbReference>
<dbReference type="PROSITE" id="PS00086">
    <property type="entry name" value="CYTOCHROME_P450"/>
    <property type="match status" value="1"/>
</dbReference>
<dbReference type="PANTHER" id="PTHR24305:SF166">
    <property type="entry name" value="CYTOCHROME P450 12A4, MITOCHONDRIAL-RELATED"/>
    <property type="match status" value="1"/>
</dbReference>
<dbReference type="InterPro" id="IPR017972">
    <property type="entry name" value="Cyt_P450_CS"/>
</dbReference>
<dbReference type="InterPro" id="IPR036396">
    <property type="entry name" value="Cyt_P450_sf"/>
</dbReference>
<evidence type="ECO:0000256" key="2">
    <source>
        <dbReference type="ARBA" id="ARBA00010617"/>
    </source>
</evidence>
<dbReference type="PRINTS" id="PR00463">
    <property type="entry name" value="EP450I"/>
</dbReference>
<dbReference type="Proteomes" id="UP001610334">
    <property type="component" value="Unassembled WGS sequence"/>
</dbReference>
<name>A0ABR4HW20_9EURO</name>
<keyword evidence="5 6" id="KW-0408">Iron</keyword>
<evidence type="ECO:0000256" key="5">
    <source>
        <dbReference type="ARBA" id="ARBA00023004"/>
    </source>
</evidence>
<evidence type="ECO:0000256" key="1">
    <source>
        <dbReference type="ARBA" id="ARBA00001971"/>
    </source>
</evidence>
<gene>
    <name evidence="7" type="ORF">BJX63DRAFT_359409</name>
</gene>
<accession>A0ABR4HW20</accession>
<keyword evidence="8" id="KW-1185">Reference proteome</keyword>
<evidence type="ECO:0000256" key="3">
    <source>
        <dbReference type="ARBA" id="ARBA00022723"/>
    </source>
</evidence>
<proteinExistence type="inferred from homology"/>
<dbReference type="GO" id="GO:0004497">
    <property type="term" value="F:monooxygenase activity"/>
    <property type="evidence" value="ECO:0007669"/>
    <property type="project" value="UniProtKB-KW"/>
</dbReference>
<keyword evidence="6" id="KW-0349">Heme</keyword>
<comment type="caution">
    <text evidence="7">The sequence shown here is derived from an EMBL/GenBank/DDBJ whole genome shotgun (WGS) entry which is preliminary data.</text>
</comment>
<comment type="cofactor">
    <cofactor evidence="1">
        <name>heme</name>
        <dbReference type="ChEBI" id="CHEBI:30413"/>
    </cofactor>
</comment>
<keyword evidence="6 7" id="KW-0503">Monooxygenase</keyword>
<evidence type="ECO:0000313" key="8">
    <source>
        <dbReference type="Proteomes" id="UP001610334"/>
    </source>
</evidence>
<dbReference type="Pfam" id="PF00067">
    <property type="entry name" value="p450"/>
    <property type="match status" value="1"/>
</dbReference>
<comment type="similarity">
    <text evidence="2 6">Belongs to the cytochrome P450 family.</text>
</comment>
<dbReference type="PRINTS" id="PR00385">
    <property type="entry name" value="P450"/>
</dbReference>
<organism evidence="7 8">
    <name type="scientific">Aspergillus granulosus</name>
    <dbReference type="NCBI Taxonomy" id="176169"/>
    <lineage>
        <taxon>Eukaryota</taxon>
        <taxon>Fungi</taxon>
        <taxon>Dikarya</taxon>
        <taxon>Ascomycota</taxon>
        <taxon>Pezizomycotina</taxon>
        <taxon>Eurotiomycetes</taxon>
        <taxon>Eurotiomycetidae</taxon>
        <taxon>Eurotiales</taxon>
        <taxon>Aspergillaceae</taxon>
        <taxon>Aspergillus</taxon>
        <taxon>Aspergillus subgen. Nidulantes</taxon>
    </lineage>
</organism>
<evidence type="ECO:0000256" key="6">
    <source>
        <dbReference type="RuleBase" id="RU000461"/>
    </source>
</evidence>
<dbReference type="Gene3D" id="1.10.630.10">
    <property type="entry name" value="Cytochrome P450"/>
    <property type="match status" value="1"/>
</dbReference>
<reference evidence="7 8" key="1">
    <citation type="submission" date="2024-07" db="EMBL/GenBank/DDBJ databases">
        <title>Section-level genome sequencing and comparative genomics of Aspergillus sections Usti and Cavernicolus.</title>
        <authorList>
            <consortium name="Lawrence Berkeley National Laboratory"/>
            <person name="Nybo J.L."/>
            <person name="Vesth T.C."/>
            <person name="Theobald S."/>
            <person name="Frisvad J.C."/>
            <person name="Larsen T.O."/>
            <person name="Kjaerboelling I."/>
            <person name="Rothschild-Mancinelli K."/>
            <person name="Lyhne E.K."/>
            <person name="Kogle M.E."/>
            <person name="Barry K."/>
            <person name="Clum A."/>
            <person name="Na H."/>
            <person name="Ledsgaard L."/>
            <person name="Lin J."/>
            <person name="Lipzen A."/>
            <person name="Kuo A."/>
            <person name="Riley R."/>
            <person name="Mondo S."/>
            <person name="Labutti K."/>
            <person name="Haridas S."/>
            <person name="Pangalinan J."/>
            <person name="Salamov A.A."/>
            <person name="Simmons B.A."/>
            <person name="Magnuson J.K."/>
            <person name="Chen J."/>
            <person name="Drula E."/>
            <person name="Henrissat B."/>
            <person name="Wiebenga A."/>
            <person name="Lubbers R.J."/>
            <person name="Gomes A.C."/>
            <person name="Makela M.R."/>
            <person name="Stajich J."/>
            <person name="Grigoriev I.V."/>
            <person name="Mortensen U.H."/>
            <person name="De Vries R.P."/>
            <person name="Baker S.E."/>
            <person name="Andersen M.R."/>
        </authorList>
    </citation>
    <scope>NUCLEOTIDE SEQUENCE [LARGE SCALE GENOMIC DNA]</scope>
    <source>
        <strain evidence="7 8">CBS 588.65</strain>
    </source>
</reference>
<keyword evidence="4 6" id="KW-0560">Oxidoreductase</keyword>
<evidence type="ECO:0000313" key="7">
    <source>
        <dbReference type="EMBL" id="KAL2819695.1"/>
    </source>
</evidence>
<dbReference type="InterPro" id="IPR050121">
    <property type="entry name" value="Cytochrome_P450_monoxygenase"/>
</dbReference>
<evidence type="ECO:0000256" key="4">
    <source>
        <dbReference type="ARBA" id="ARBA00023002"/>
    </source>
</evidence>